<sequence>MLEAFGFGSASIHDGARPETLASLRWELAFYEPWFLAFGICMAVSAIGYLHEAGLSASTVRRVSIVLTITAVLSAVTVLLAMMLHWNLDVGL</sequence>
<feature type="transmembrane region" description="Helical" evidence="1">
    <location>
        <begin position="63"/>
        <end position="86"/>
    </location>
</feature>
<dbReference type="OrthoDB" id="2717873at2"/>
<feature type="transmembrane region" description="Helical" evidence="1">
    <location>
        <begin position="34"/>
        <end position="51"/>
    </location>
</feature>
<dbReference type="EMBL" id="LT629772">
    <property type="protein sequence ID" value="SDS49022.1"/>
    <property type="molecule type" value="Genomic_DNA"/>
</dbReference>
<dbReference type="Proteomes" id="UP000199103">
    <property type="component" value="Chromosome I"/>
</dbReference>
<evidence type="ECO:0000256" key="1">
    <source>
        <dbReference type="SAM" id="Phobius"/>
    </source>
</evidence>
<gene>
    <name evidence="2" type="ORF">SAMN04489812_2065</name>
</gene>
<protein>
    <submittedName>
        <fullName evidence="2">Uncharacterized protein</fullName>
    </submittedName>
</protein>
<keyword evidence="1" id="KW-1133">Transmembrane helix</keyword>
<proteinExistence type="predicted"/>
<keyword evidence="3" id="KW-1185">Reference proteome</keyword>
<evidence type="ECO:0000313" key="2">
    <source>
        <dbReference type="EMBL" id="SDS49022.1"/>
    </source>
</evidence>
<name>A0A1H1SM33_9ACTN</name>
<evidence type="ECO:0000313" key="3">
    <source>
        <dbReference type="Proteomes" id="UP000199103"/>
    </source>
</evidence>
<keyword evidence="1" id="KW-0472">Membrane</keyword>
<accession>A0A1H1SM33</accession>
<dbReference type="RefSeq" id="WP_157683352.1">
    <property type="nucleotide sequence ID" value="NZ_LT629772.1"/>
</dbReference>
<keyword evidence="1" id="KW-0812">Transmembrane</keyword>
<dbReference type="AlphaFoldDB" id="A0A1H1SM33"/>
<organism evidence="2 3">
    <name type="scientific">Microlunatus soli</name>
    <dbReference type="NCBI Taxonomy" id="630515"/>
    <lineage>
        <taxon>Bacteria</taxon>
        <taxon>Bacillati</taxon>
        <taxon>Actinomycetota</taxon>
        <taxon>Actinomycetes</taxon>
        <taxon>Propionibacteriales</taxon>
        <taxon>Propionibacteriaceae</taxon>
        <taxon>Microlunatus</taxon>
    </lineage>
</organism>
<reference evidence="2 3" key="1">
    <citation type="submission" date="2016-10" db="EMBL/GenBank/DDBJ databases">
        <authorList>
            <person name="de Groot N.N."/>
        </authorList>
    </citation>
    <scope>NUCLEOTIDE SEQUENCE [LARGE SCALE GENOMIC DNA]</scope>
    <source>
        <strain evidence="2 3">DSM 21800</strain>
    </source>
</reference>